<reference evidence="2" key="1">
    <citation type="submission" date="2013-08" db="EMBL/GenBank/DDBJ databases">
        <authorList>
            <person name="Mendez C."/>
            <person name="Richter M."/>
            <person name="Ferrer M."/>
            <person name="Sanchez J."/>
        </authorList>
    </citation>
    <scope>NUCLEOTIDE SEQUENCE</scope>
</reference>
<name>T1AY63_9ZZZZ</name>
<protein>
    <submittedName>
        <fullName evidence="2">RNA polymerase sigma factor 54, interaction domain protein</fullName>
    </submittedName>
</protein>
<proteinExistence type="predicted"/>
<dbReference type="EMBL" id="AUZZ01006212">
    <property type="protein sequence ID" value="EQD47020.1"/>
    <property type="molecule type" value="Genomic_DNA"/>
</dbReference>
<dbReference type="InterPro" id="IPR025662">
    <property type="entry name" value="Sigma_54_int_dom_ATP-bd_1"/>
</dbReference>
<organism evidence="2">
    <name type="scientific">mine drainage metagenome</name>
    <dbReference type="NCBI Taxonomy" id="410659"/>
    <lineage>
        <taxon>unclassified sequences</taxon>
        <taxon>metagenomes</taxon>
        <taxon>ecological metagenomes</taxon>
    </lineage>
</organism>
<evidence type="ECO:0000259" key="1">
    <source>
        <dbReference type="Pfam" id="PF00158"/>
    </source>
</evidence>
<accession>T1AY63</accession>
<feature type="domain" description="Sigma-54 factor interaction" evidence="1">
    <location>
        <begin position="83"/>
        <end position="124"/>
    </location>
</feature>
<sequence>MLVGYANGYASSINGTEMLYKEVECTAMGAPCCRCIGRPAKDWAEDESHVRFYSVAELVPQGSRKTGSDASNTGSGSEPQIVVGVSPAFRAARDKLEKVAGIDATVLLEGESGVGKEMFTSTLHA</sequence>
<dbReference type="Gene3D" id="3.40.50.300">
    <property type="entry name" value="P-loop containing nucleotide triphosphate hydrolases"/>
    <property type="match status" value="1"/>
</dbReference>
<dbReference type="AlphaFoldDB" id="T1AY63"/>
<dbReference type="Gene3D" id="3.30.1380.20">
    <property type="entry name" value="Trafficking protein particle complex subunit 3"/>
    <property type="match status" value="1"/>
</dbReference>
<dbReference type="SUPFAM" id="SSF52540">
    <property type="entry name" value="P-loop containing nucleoside triphosphate hydrolases"/>
    <property type="match status" value="1"/>
</dbReference>
<dbReference type="GO" id="GO:0006355">
    <property type="term" value="P:regulation of DNA-templated transcription"/>
    <property type="evidence" value="ECO:0007669"/>
    <property type="project" value="InterPro"/>
</dbReference>
<comment type="caution">
    <text evidence="2">The sequence shown here is derived from an EMBL/GenBank/DDBJ whole genome shotgun (WGS) entry which is preliminary data.</text>
</comment>
<dbReference type="Pfam" id="PF00158">
    <property type="entry name" value="Sigma54_activat"/>
    <property type="match status" value="1"/>
</dbReference>
<dbReference type="PROSITE" id="PS00675">
    <property type="entry name" value="SIGMA54_INTERACT_1"/>
    <property type="match status" value="1"/>
</dbReference>
<dbReference type="InterPro" id="IPR002078">
    <property type="entry name" value="Sigma_54_int"/>
</dbReference>
<dbReference type="GO" id="GO:0005524">
    <property type="term" value="F:ATP binding"/>
    <property type="evidence" value="ECO:0007669"/>
    <property type="project" value="InterPro"/>
</dbReference>
<feature type="non-terminal residue" evidence="2">
    <location>
        <position position="125"/>
    </location>
</feature>
<dbReference type="InterPro" id="IPR027417">
    <property type="entry name" value="P-loop_NTPase"/>
</dbReference>
<gene>
    <name evidence="2" type="ORF">B2A_08621</name>
</gene>
<reference evidence="2" key="2">
    <citation type="journal article" date="2014" name="ISME J.">
        <title>Microbial stratification in low pH oxic and suboxic macroscopic growths along an acid mine drainage.</title>
        <authorList>
            <person name="Mendez-Garcia C."/>
            <person name="Mesa V."/>
            <person name="Sprenger R.R."/>
            <person name="Richter M."/>
            <person name="Diez M.S."/>
            <person name="Solano J."/>
            <person name="Bargiela R."/>
            <person name="Golyshina O.V."/>
            <person name="Manteca A."/>
            <person name="Ramos J.L."/>
            <person name="Gallego J.R."/>
            <person name="Llorente I."/>
            <person name="Martins Dos Santos V.A."/>
            <person name="Jensen O.N."/>
            <person name="Pelaez A.I."/>
            <person name="Sanchez J."/>
            <person name="Ferrer M."/>
        </authorList>
    </citation>
    <scope>NUCLEOTIDE SEQUENCE</scope>
</reference>
<evidence type="ECO:0000313" key="2">
    <source>
        <dbReference type="EMBL" id="EQD47020.1"/>
    </source>
</evidence>